<feature type="domain" description="DUF3734" evidence="3">
    <location>
        <begin position="111"/>
        <end position="213"/>
    </location>
</feature>
<dbReference type="InterPro" id="IPR021095">
    <property type="entry name" value="DUF3734"/>
</dbReference>
<feature type="domain" description="PNPLA" evidence="2">
    <location>
        <begin position="28"/>
        <end position="74"/>
    </location>
</feature>
<gene>
    <name evidence="4" type="ORF">KBTEX_02075</name>
</gene>
<keyword evidence="1" id="KW-0443">Lipid metabolism</keyword>
<evidence type="ECO:0000256" key="1">
    <source>
        <dbReference type="ARBA" id="ARBA00023098"/>
    </source>
</evidence>
<accession>A0A5B8RAX0</accession>
<name>A0A5B8RAX0_9ZZZZ</name>
<proteinExistence type="predicted"/>
<reference evidence="4" key="1">
    <citation type="submission" date="2019-06" db="EMBL/GenBank/DDBJ databases">
        <authorList>
            <person name="Murdoch R.W."/>
            <person name="Fathepure B."/>
        </authorList>
    </citation>
    <scope>NUCLEOTIDE SEQUENCE</scope>
</reference>
<dbReference type="SUPFAM" id="SSF52151">
    <property type="entry name" value="FabD/lysophospholipase-like"/>
    <property type="match status" value="1"/>
</dbReference>
<evidence type="ECO:0000259" key="3">
    <source>
        <dbReference type="Pfam" id="PF12536"/>
    </source>
</evidence>
<protein>
    <submittedName>
        <fullName evidence="4">Uncharacterized protein</fullName>
    </submittedName>
</protein>
<dbReference type="Pfam" id="PF01734">
    <property type="entry name" value="Patatin"/>
    <property type="match status" value="1"/>
</dbReference>
<dbReference type="InterPro" id="IPR016035">
    <property type="entry name" value="Acyl_Trfase/lysoPLipase"/>
</dbReference>
<sequence length="236" mass="27174">MDFERINAGTMRLSLGAVNLHTGRTVYFDSARRRISPEHVLASTALPPAFPPVAVDGELYWDGGIVSNTPLEAVLDDNPRRDTLCFMVDLFDARGEAPRDLEEVLERHKDITYASRSGRHIEYYRTSHRLRRIINELYHRLPAAERDNPRVRELAAWGCTTSMSIVHMIYRSGPAETYSKDYEFSRASVQDHWAAGLRDARQALTERRWQTHDPDDPSVEVEEVVSDAYRSYHRED</sequence>
<dbReference type="InterPro" id="IPR002641">
    <property type="entry name" value="PNPLA_dom"/>
</dbReference>
<dbReference type="Pfam" id="PF12536">
    <property type="entry name" value="DUF3734"/>
    <property type="match status" value="1"/>
</dbReference>
<dbReference type="AlphaFoldDB" id="A0A5B8RAX0"/>
<dbReference type="Gene3D" id="3.40.1090.10">
    <property type="entry name" value="Cytosolic phospholipase A2 catalytic domain"/>
    <property type="match status" value="1"/>
</dbReference>
<evidence type="ECO:0000313" key="4">
    <source>
        <dbReference type="EMBL" id="QEA05751.1"/>
    </source>
</evidence>
<dbReference type="GO" id="GO:0006629">
    <property type="term" value="P:lipid metabolic process"/>
    <property type="evidence" value="ECO:0007669"/>
    <property type="project" value="UniProtKB-KW"/>
</dbReference>
<organism evidence="4">
    <name type="scientific">uncultured organism</name>
    <dbReference type="NCBI Taxonomy" id="155900"/>
    <lineage>
        <taxon>unclassified sequences</taxon>
        <taxon>environmental samples</taxon>
    </lineage>
</organism>
<evidence type="ECO:0000259" key="2">
    <source>
        <dbReference type="Pfam" id="PF01734"/>
    </source>
</evidence>
<dbReference type="EMBL" id="MN079109">
    <property type="protein sequence ID" value="QEA05751.1"/>
    <property type="molecule type" value="Genomic_DNA"/>
</dbReference>